<dbReference type="InterPro" id="IPR024288">
    <property type="entry name" value="SICA_C"/>
</dbReference>
<gene>
    <name evidence="3" type="ORF">AK88_02985</name>
</gene>
<feature type="region of interest" description="Disordered" evidence="1">
    <location>
        <begin position="208"/>
        <end position="238"/>
    </location>
</feature>
<dbReference type="AlphaFoldDB" id="A0A0D9QJR6"/>
<feature type="compositionally biased region" description="Low complexity" evidence="1">
    <location>
        <begin position="337"/>
        <end position="360"/>
    </location>
</feature>
<dbReference type="Proteomes" id="UP000054561">
    <property type="component" value="Unassembled WGS sequence"/>
</dbReference>
<dbReference type="EMBL" id="KQ001676">
    <property type="protein sequence ID" value="KJP87305.1"/>
    <property type="molecule type" value="Genomic_DNA"/>
</dbReference>
<feature type="compositionally biased region" description="Low complexity" evidence="1">
    <location>
        <begin position="722"/>
        <end position="733"/>
    </location>
</feature>
<feature type="domain" description="Schizont-infected cell agglutination C-terminal" evidence="2">
    <location>
        <begin position="610"/>
        <end position="717"/>
    </location>
</feature>
<feature type="compositionally biased region" description="Basic and acidic residues" evidence="1">
    <location>
        <begin position="211"/>
        <end position="225"/>
    </location>
</feature>
<feature type="region of interest" description="Disordered" evidence="1">
    <location>
        <begin position="269"/>
        <end position="580"/>
    </location>
</feature>
<name>A0A0D9QJR6_PLAFR</name>
<proteinExistence type="predicted"/>
<sequence>MDKDKILSEWKRYRAQGHPHDVWTDYRTWLWDEINPILQKFIEYVENQDNWEDYGSNCNNHFYYHSGTGYAHLVRWPGTKVMCKIMSTALFFLTDTHGLQEFMQGEHEAVKKLKEFIGCTIVNVFMHILEHTVCEGHWGLQYAWYVMREKMQGIPPNIITEKKCVQGLVQDTHLGQWSMKAKIKDWIQQNTQLSAWVQDTAIKRMCSTAQEKSKEAGRKGTEEGTWRVGADNTDNYGEQEVREKLETGIKHVIGSGMHDIMQKMGAQLDAGSKPTKTGQPGTGAGTSGSGTNAAGGTHAPTTKPGAAQQDSNKDTRSADDNTHENKSKDTDTPGGPPAAAAAQPAAATPATTHPVTAGAGDQKGARPSAPSAEGTSATGDDGTQNKTLRDIPQDSSAECKGKDGANGPGSSGSPSAPAEAAPKASDPAASDPTSPSTGPETKSTGTGGYGNTSAKNDDDSGDAVVAGGNDDPPPLNPPKPKPNPNPNQSGSSGGFSDSGSSAGGGGAPGSGGGGGGSESAQKDASSNSNSGSSSSASVLLIDVPRYADGTGGHFGTGPTPDPHDTSSSTPKEGGPLAPDLTDTVLTATTPVLFFLSAVTVALLGYSLWTYFAHLGKQRRRTYRTVRDVPSPPLDAEILAHLQRGELPPPDYGYTMIRDRQPGRLPARRRRHPRVHKRTIIELHLEVLHECEATEWENVKDDYWQILVEQFAQELMRDANEYSSSPASSSNHDSPGTNVSSMLDPPTDSNRIHPCPPHDPDPCSCVDTMHLATDPCTPNEEDPDPWSCMETIQLAMDTSPPNDPDPWGCMETIQLETDPSASNEEDRWNCMENIQLAPDPCPPNEEDPDPWSCMETIQLPTDRSPPNAEHRWKCMENIDLDAQQHAHSNPAHATSYCIHWINWIDRHKYLLQDCTTQPWFLQLKSEWKQYLREHMVANGASGEHTTAATMETQKLDLWKEWVAHQHALMHIYGEEPWFQHLLNNVEEETVPEKGATAVVDKDLEVEKVMGTEDVLQVRDAPCTQLHQPPHMKKVLTALKLWMLLLASVIEQCERECRLQEKELYVDDLLEKL</sequence>
<feature type="compositionally biased region" description="Polar residues" evidence="1">
    <location>
        <begin position="373"/>
        <end position="386"/>
    </location>
</feature>
<feature type="region of interest" description="Disordered" evidence="1">
    <location>
        <begin position="718"/>
        <end position="754"/>
    </location>
</feature>
<feature type="compositionally biased region" description="Low complexity" evidence="1">
    <location>
        <begin position="486"/>
        <end position="500"/>
    </location>
</feature>
<feature type="compositionally biased region" description="Low complexity" evidence="1">
    <location>
        <begin position="411"/>
        <end position="439"/>
    </location>
</feature>
<reference evidence="3 4" key="1">
    <citation type="submission" date="2014-03" db="EMBL/GenBank/DDBJ databases">
        <title>The Genome Sequence of Plasmodium fragile nilgiri.</title>
        <authorList>
            <consortium name="The Broad Institute Genomics Platform"/>
            <consortium name="The Broad Institute Genome Sequencing Center for Infectious Disease"/>
            <person name="Neafsey D."/>
            <person name="Duraisingh M."/>
            <person name="Young S.K."/>
            <person name="Zeng Q."/>
            <person name="Gargeya S."/>
            <person name="Abouelleil A."/>
            <person name="Alvarado L."/>
            <person name="Chapman S.B."/>
            <person name="Gainer-Dewar J."/>
            <person name="Goldberg J."/>
            <person name="Griggs A."/>
            <person name="Gujja S."/>
            <person name="Hansen M."/>
            <person name="Howarth C."/>
            <person name="Imamovic A."/>
            <person name="Larimer J."/>
            <person name="Pearson M."/>
            <person name="Poon T.W."/>
            <person name="Priest M."/>
            <person name="Roberts A."/>
            <person name="Saif S."/>
            <person name="Shea T."/>
            <person name="Sykes S."/>
            <person name="Wortman J."/>
            <person name="Nusbaum C."/>
            <person name="Birren B."/>
        </authorList>
    </citation>
    <scope>NUCLEOTIDE SEQUENCE [LARGE SCALE GENOMIC DNA]</scope>
    <source>
        <strain evidence="4">nilgiri</strain>
    </source>
</reference>
<evidence type="ECO:0000256" key="1">
    <source>
        <dbReference type="SAM" id="MobiDB-lite"/>
    </source>
</evidence>
<dbReference type="Pfam" id="PF12879">
    <property type="entry name" value="SICA_C"/>
    <property type="match status" value="1"/>
</dbReference>
<evidence type="ECO:0000313" key="3">
    <source>
        <dbReference type="EMBL" id="KJP87305.1"/>
    </source>
</evidence>
<feature type="compositionally biased region" description="Low complexity" evidence="1">
    <location>
        <begin position="524"/>
        <end position="537"/>
    </location>
</feature>
<feature type="compositionally biased region" description="Basic and acidic residues" evidence="1">
    <location>
        <begin position="311"/>
        <end position="331"/>
    </location>
</feature>
<protein>
    <recommendedName>
        <fullName evidence="2">Schizont-infected cell agglutination C-terminal domain-containing protein</fullName>
    </recommendedName>
</protein>
<keyword evidence="4" id="KW-1185">Reference proteome</keyword>
<feature type="compositionally biased region" description="Pro residues" evidence="1">
    <location>
        <begin position="471"/>
        <end position="485"/>
    </location>
</feature>
<feature type="compositionally biased region" description="Basic and acidic residues" evidence="1">
    <location>
        <begin position="387"/>
        <end position="403"/>
    </location>
</feature>
<dbReference type="GeneID" id="24268299"/>
<evidence type="ECO:0000259" key="2">
    <source>
        <dbReference type="Pfam" id="PF12879"/>
    </source>
</evidence>
<dbReference type="RefSeq" id="XP_012336031.1">
    <property type="nucleotide sequence ID" value="XM_012480608.1"/>
</dbReference>
<accession>A0A0D9QJR6</accession>
<evidence type="ECO:0000313" key="4">
    <source>
        <dbReference type="Proteomes" id="UP000054561"/>
    </source>
</evidence>
<dbReference type="OrthoDB" id="375150at2759"/>
<feature type="compositionally biased region" description="Gly residues" evidence="1">
    <location>
        <begin position="501"/>
        <end position="517"/>
    </location>
</feature>
<dbReference type="VEuPathDB" id="PlasmoDB:AK88_02985"/>
<organism evidence="3 4">
    <name type="scientific">Plasmodium fragile</name>
    <dbReference type="NCBI Taxonomy" id="5857"/>
    <lineage>
        <taxon>Eukaryota</taxon>
        <taxon>Sar</taxon>
        <taxon>Alveolata</taxon>
        <taxon>Apicomplexa</taxon>
        <taxon>Aconoidasida</taxon>
        <taxon>Haemosporida</taxon>
        <taxon>Plasmodiidae</taxon>
        <taxon>Plasmodium</taxon>
        <taxon>Plasmodium (Plasmodium)</taxon>
    </lineage>
</organism>